<organism evidence="7 8">
    <name type="scientific">Ruminococcus bicirculans</name>
    <name type="common">ex Wegman et al. 2014</name>
    <dbReference type="NCBI Taxonomy" id="1160721"/>
    <lineage>
        <taxon>Bacteria</taxon>
        <taxon>Bacillati</taxon>
        <taxon>Bacillota</taxon>
        <taxon>Clostridia</taxon>
        <taxon>Eubacteriales</taxon>
        <taxon>Oscillospiraceae</taxon>
        <taxon>Ruminococcus</taxon>
    </lineage>
</organism>
<dbReference type="InterPro" id="IPR029063">
    <property type="entry name" value="SAM-dependent_MTases_sf"/>
</dbReference>
<feature type="domain" description="DNA methylase N-4/N-6" evidence="6">
    <location>
        <begin position="39"/>
        <end position="340"/>
    </location>
</feature>
<dbReference type="EMBL" id="JAQMLV010000003">
    <property type="protein sequence ID" value="MDB8744077.1"/>
    <property type="molecule type" value="Genomic_DNA"/>
</dbReference>
<evidence type="ECO:0000256" key="2">
    <source>
        <dbReference type="ARBA" id="ARBA00022603"/>
    </source>
</evidence>
<dbReference type="PROSITE" id="PS00092">
    <property type="entry name" value="N6_MTASE"/>
    <property type="match status" value="1"/>
</dbReference>
<protein>
    <recommendedName>
        <fullName evidence="5">Methyltransferase</fullName>
        <ecNumber evidence="5">2.1.1.-</ecNumber>
    </recommendedName>
</protein>
<evidence type="ECO:0000256" key="1">
    <source>
        <dbReference type="ARBA" id="ARBA00006594"/>
    </source>
</evidence>
<comment type="caution">
    <text evidence="7">The sequence shown here is derived from an EMBL/GenBank/DDBJ whole genome shotgun (WGS) entry which is preliminary data.</text>
</comment>
<dbReference type="GO" id="GO:0009307">
    <property type="term" value="P:DNA restriction-modification system"/>
    <property type="evidence" value="ECO:0007669"/>
    <property type="project" value="UniProtKB-KW"/>
</dbReference>
<dbReference type="SUPFAM" id="SSF53335">
    <property type="entry name" value="S-adenosyl-L-methionine-dependent methyltransferases"/>
    <property type="match status" value="1"/>
</dbReference>
<gene>
    <name evidence="7" type="ORF">PNU62_03500</name>
</gene>
<dbReference type="EC" id="2.1.1.-" evidence="5"/>
<evidence type="ECO:0000256" key="5">
    <source>
        <dbReference type="RuleBase" id="RU362026"/>
    </source>
</evidence>
<evidence type="ECO:0000259" key="6">
    <source>
        <dbReference type="Pfam" id="PF01555"/>
    </source>
</evidence>
<dbReference type="PANTHER" id="PTHR13370">
    <property type="entry name" value="RNA METHYLASE-RELATED"/>
    <property type="match status" value="1"/>
</dbReference>
<dbReference type="Pfam" id="PF01555">
    <property type="entry name" value="N6_N4_Mtase"/>
    <property type="match status" value="1"/>
</dbReference>
<evidence type="ECO:0000256" key="4">
    <source>
        <dbReference type="ARBA" id="ARBA00022747"/>
    </source>
</evidence>
<dbReference type="InterPro" id="IPR001091">
    <property type="entry name" value="RM_Methyltransferase"/>
</dbReference>
<evidence type="ECO:0000313" key="7">
    <source>
        <dbReference type="EMBL" id="MDB8744077.1"/>
    </source>
</evidence>
<dbReference type="Proteomes" id="UP001211015">
    <property type="component" value="Unassembled WGS sequence"/>
</dbReference>
<evidence type="ECO:0000256" key="3">
    <source>
        <dbReference type="ARBA" id="ARBA00022679"/>
    </source>
</evidence>
<dbReference type="RefSeq" id="WP_195387686.1">
    <property type="nucleotide sequence ID" value="NZ_JADNGL010000001.1"/>
</dbReference>
<dbReference type="GO" id="GO:0003677">
    <property type="term" value="F:DNA binding"/>
    <property type="evidence" value="ECO:0007669"/>
    <property type="project" value="InterPro"/>
</dbReference>
<proteinExistence type="inferred from homology"/>
<sequence>MRIQKQILYDNPDNNPHYLICGDNLNVLKSIHSLYDEKISLIYIDPPYNRGDNFKFYNDAMKHDKWINNIEKVLLELKSFLKRDGSIWISIDDSEMAYLKVCCDRVFGRNNFITTIVWQKRNTRENRNIFSNNHEYVLVYAKNKSHFKKKRKLLPATEELLRRYKNPDNDPRGLWQSITLSVQAGHAVNSQFYSIVSPTGKKHDPPKGRCWIYNETRMKEEINNNNIWFGEDGSSVPRLKKFLSESNVGIVPETLWTSDFAGTTKDAKKELISLDIYDKDIFDTPKPELLLYRIMQIASNSGDIIMDCFAGSGTTCAVAHKCQRNYIGIDVDEKAIKYAIKRMEKVCKGEQGGISKVLEWRGGGDFLSLSWK</sequence>
<dbReference type="Gene3D" id="3.40.50.150">
    <property type="entry name" value="Vaccinia Virus protein VP39"/>
    <property type="match status" value="1"/>
</dbReference>
<comment type="similarity">
    <text evidence="1 5">Belongs to the N(4)/N(6)-methyltransferase family.</text>
</comment>
<dbReference type="GO" id="GO:0008170">
    <property type="term" value="F:N-methyltransferase activity"/>
    <property type="evidence" value="ECO:0007669"/>
    <property type="project" value="InterPro"/>
</dbReference>
<keyword evidence="4" id="KW-0680">Restriction system</keyword>
<accession>A0AAW6E6J1</accession>
<dbReference type="InterPro" id="IPR002941">
    <property type="entry name" value="DNA_methylase_N4/N6"/>
</dbReference>
<dbReference type="InterPro" id="IPR002052">
    <property type="entry name" value="DNA_methylase_N6_adenine_CS"/>
</dbReference>
<name>A0AAW6E6J1_9FIRM</name>
<keyword evidence="3" id="KW-0808">Transferase</keyword>
<dbReference type="PRINTS" id="PR00508">
    <property type="entry name" value="S21N4MTFRASE"/>
</dbReference>
<dbReference type="PANTHER" id="PTHR13370:SF3">
    <property type="entry name" value="TRNA (GUANINE(10)-N2)-METHYLTRANSFERASE HOMOLOG"/>
    <property type="match status" value="1"/>
</dbReference>
<keyword evidence="2" id="KW-0489">Methyltransferase</keyword>
<dbReference type="GO" id="GO:0005737">
    <property type="term" value="C:cytoplasm"/>
    <property type="evidence" value="ECO:0007669"/>
    <property type="project" value="TreeGrafter"/>
</dbReference>
<dbReference type="AlphaFoldDB" id="A0AAW6E6J1"/>
<dbReference type="CDD" id="cd02440">
    <property type="entry name" value="AdoMet_MTases"/>
    <property type="match status" value="1"/>
</dbReference>
<evidence type="ECO:0000313" key="8">
    <source>
        <dbReference type="Proteomes" id="UP001211015"/>
    </source>
</evidence>
<reference evidence="7" key="1">
    <citation type="submission" date="2023-01" db="EMBL/GenBank/DDBJ databases">
        <title>Human gut microbiome strain richness.</title>
        <authorList>
            <person name="Chen-Liaw A."/>
        </authorList>
    </citation>
    <scope>NUCLEOTIDE SEQUENCE</scope>
    <source>
        <strain evidence="7">1001275st1_F4_1001275B_160808</strain>
    </source>
</reference>
<dbReference type="GO" id="GO:0032259">
    <property type="term" value="P:methylation"/>
    <property type="evidence" value="ECO:0007669"/>
    <property type="project" value="UniProtKB-KW"/>
</dbReference>